<accession>A0ABX7G785</accession>
<evidence type="ECO:0000256" key="2">
    <source>
        <dbReference type="SAM" id="SignalP"/>
    </source>
</evidence>
<evidence type="ECO:0000313" key="4">
    <source>
        <dbReference type="Proteomes" id="UP000596252"/>
    </source>
</evidence>
<organism evidence="3 4">
    <name type="scientific">Shewanella litorisediminis</name>
    <dbReference type="NCBI Taxonomy" id="1173586"/>
    <lineage>
        <taxon>Bacteria</taxon>
        <taxon>Pseudomonadati</taxon>
        <taxon>Pseudomonadota</taxon>
        <taxon>Gammaproteobacteria</taxon>
        <taxon>Alteromonadales</taxon>
        <taxon>Shewanellaceae</taxon>
        <taxon>Shewanella</taxon>
    </lineage>
</organism>
<dbReference type="Proteomes" id="UP000596252">
    <property type="component" value="Chromosome"/>
</dbReference>
<feature type="signal peptide" evidence="2">
    <location>
        <begin position="1"/>
        <end position="50"/>
    </location>
</feature>
<dbReference type="InterPro" id="IPR024079">
    <property type="entry name" value="MetalloPept_cat_dom_sf"/>
</dbReference>
<gene>
    <name evidence="3" type="ORF">JQC75_06950</name>
</gene>
<feature type="chain" id="PRO_5045815906" evidence="2">
    <location>
        <begin position="51"/>
        <end position="613"/>
    </location>
</feature>
<name>A0ABX7G785_9GAMM</name>
<feature type="compositionally biased region" description="Gly residues" evidence="1">
    <location>
        <begin position="597"/>
        <end position="613"/>
    </location>
</feature>
<sequence length="613" mass="63557">MTKLTQVTASTATIRQSQRLSAKVFGKTAASMMVMSALGLAAMAPVAASAAVTGAQKTLVFLVNFQENPNDLPMSVSEADAMVFGTVNDFYRAASDNQLWLTGTVAGVFTAPMSNQVCNNANTLAQSINEQAIAAGVPIGQYDRYVYLTTKDACQSEGSATLTGLPSRAVINGPQPARVVAHEFGHNLGLEHAGAWDCDAGTLAGNCRAIEYGDSYSTMGNSDMGYFGAEQKEQLGWISAASGAVAVAAEDGIYTLGAYEQSNGQPIAVKIPRGADPVTGKQRWFYIEYRQSLAHDSFLAARSYTMYRGDVTEGVLVRMVTEGEPRSRVLHMKPDAYFKQRYGTNDWKDPAMAIGDSFTDPDSGVTFSLLSANGSSADISVQLGSAAGQCLKAAPTVSAVQSVASGLAGDTVQYSVRIENRDSADCSATDYRVAATVLSGWQANTATVTLAPGASQQVTLAVTSAGSSAEGNYNVPVTATSLADTGVKGSTNLTYQVTAAPAASELVANDDQVNINSKQAVNIAVKANDVIAQGANVTVQVSAAAKGTVVVLSDGSVRYTPGKAFKTSDSFSYTLFDGTRSASATVTVNLTSSTGDTGDGSTGGSTGGKGKNR</sequence>
<keyword evidence="2" id="KW-0732">Signal</keyword>
<evidence type="ECO:0000313" key="3">
    <source>
        <dbReference type="EMBL" id="QRH03135.1"/>
    </source>
</evidence>
<dbReference type="EMBL" id="CP069213">
    <property type="protein sequence ID" value="QRH03135.1"/>
    <property type="molecule type" value="Genomic_DNA"/>
</dbReference>
<keyword evidence="4" id="KW-1185">Reference proteome</keyword>
<feature type="region of interest" description="Disordered" evidence="1">
    <location>
        <begin position="590"/>
        <end position="613"/>
    </location>
</feature>
<dbReference type="Gene3D" id="2.60.40.10">
    <property type="entry name" value="Immunoglobulins"/>
    <property type="match status" value="1"/>
</dbReference>
<protein>
    <submittedName>
        <fullName evidence="3">Cadherin-like domain-containing protein</fullName>
    </submittedName>
</protein>
<dbReference type="RefSeq" id="WP_203326698.1">
    <property type="nucleotide sequence ID" value="NZ_CP069213.1"/>
</dbReference>
<dbReference type="InterPro" id="IPR013783">
    <property type="entry name" value="Ig-like_fold"/>
</dbReference>
<dbReference type="Gene3D" id="2.60.40.2810">
    <property type="match status" value="1"/>
</dbReference>
<reference evidence="3 4" key="1">
    <citation type="journal article" date="2012" name="Antonie Van Leeuwenhoek">
        <title>Shewanella litorisediminis sp. nov., a gammaproteobacterium isolated from a tidal flat sediment.</title>
        <authorList>
            <person name="Lee M.H."/>
            <person name="Yoon J.H."/>
        </authorList>
    </citation>
    <scope>NUCLEOTIDE SEQUENCE [LARGE SCALE GENOMIC DNA]</scope>
    <source>
        <strain evidence="3 4">SMK1-12</strain>
    </source>
</reference>
<dbReference type="SUPFAM" id="SSF55486">
    <property type="entry name" value="Metalloproteases ('zincins'), catalytic domain"/>
    <property type="match status" value="1"/>
</dbReference>
<dbReference type="Pfam" id="PF17963">
    <property type="entry name" value="Big_9"/>
    <property type="match status" value="1"/>
</dbReference>
<proteinExistence type="predicted"/>
<evidence type="ECO:0000256" key="1">
    <source>
        <dbReference type="SAM" id="MobiDB-lite"/>
    </source>
</evidence>
<dbReference type="Gene3D" id="3.40.390.10">
    <property type="entry name" value="Collagenase (Catalytic Domain)"/>
    <property type="match status" value="1"/>
</dbReference>